<dbReference type="AlphaFoldDB" id="A0A0L0SZ00"/>
<reference evidence="1 2" key="1">
    <citation type="submission" date="2009-11" db="EMBL/GenBank/DDBJ databases">
        <title>Annotation of Allomyces macrogynus ATCC 38327.</title>
        <authorList>
            <consortium name="The Broad Institute Genome Sequencing Platform"/>
            <person name="Russ C."/>
            <person name="Cuomo C."/>
            <person name="Burger G."/>
            <person name="Gray M.W."/>
            <person name="Holland P.W.H."/>
            <person name="King N."/>
            <person name="Lang F.B.F."/>
            <person name="Roger A.J."/>
            <person name="Ruiz-Trillo I."/>
            <person name="Young S.K."/>
            <person name="Zeng Q."/>
            <person name="Gargeya S."/>
            <person name="Fitzgerald M."/>
            <person name="Haas B."/>
            <person name="Abouelleil A."/>
            <person name="Alvarado L."/>
            <person name="Arachchi H.M."/>
            <person name="Berlin A."/>
            <person name="Chapman S.B."/>
            <person name="Gearin G."/>
            <person name="Goldberg J."/>
            <person name="Griggs A."/>
            <person name="Gujja S."/>
            <person name="Hansen M."/>
            <person name="Heiman D."/>
            <person name="Howarth C."/>
            <person name="Larimer J."/>
            <person name="Lui A."/>
            <person name="MacDonald P.J.P."/>
            <person name="McCowen C."/>
            <person name="Montmayeur A."/>
            <person name="Murphy C."/>
            <person name="Neiman D."/>
            <person name="Pearson M."/>
            <person name="Priest M."/>
            <person name="Roberts A."/>
            <person name="Saif S."/>
            <person name="Shea T."/>
            <person name="Sisk P."/>
            <person name="Stolte C."/>
            <person name="Sykes S."/>
            <person name="Wortman J."/>
            <person name="Nusbaum C."/>
            <person name="Birren B."/>
        </authorList>
    </citation>
    <scope>NUCLEOTIDE SEQUENCE [LARGE SCALE GENOMIC DNA]</scope>
    <source>
        <strain evidence="1 2">ATCC 38327</strain>
    </source>
</reference>
<reference evidence="2" key="2">
    <citation type="submission" date="2009-11" db="EMBL/GenBank/DDBJ databases">
        <title>The Genome Sequence of Allomyces macrogynus strain ATCC 38327.</title>
        <authorList>
            <consortium name="The Broad Institute Genome Sequencing Platform"/>
            <person name="Russ C."/>
            <person name="Cuomo C."/>
            <person name="Shea T."/>
            <person name="Young S.K."/>
            <person name="Zeng Q."/>
            <person name="Koehrsen M."/>
            <person name="Haas B."/>
            <person name="Borodovsky M."/>
            <person name="Guigo R."/>
            <person name="Alvarado L."/>
            <person name="Berlin A."/>
            <person name="Borenstein D."/>
            <person name="Chen Z."/>
            <person name="Engels R."/>
            <person name="Freedman E."/>
            <person name="Gellesch M."/>
            <person name="Goldberg J."/>
            <person name="Griggs A."/>
            <person name="Gujja S."/>
            <person name="Heiman D."/>
            <person name="Hepburn T."/>
            <person name="Howarth C."/>
            <person name="Jen D."/>
            <person name="Larson L."/>
            <person name="Lewis B."/>
            <person name="Mehta T."/>
            <person name="Park D."/>
            <person name="Pearson M."/>
            <person name="Roberts A."/>
            <person name="Saif S."/>
            <person name="Shenoy N."/>
            <person name="Sisk P."/>
            <person name="Stolte C."/>
            <person name="Sykes S."/>
            <person name="Walk T."/>
            <person name="White J."/>
            <person name="Yandava C."/>
            <person name="Burger G."/>
            <person name="Gray M.W."/>
            <person name="Holland P.W.H."/>
            <person name="King N."/>
            <person name="Lang F.B.F."/>
            <person name="Roger A.J."/>
            <person name="Ruiz-Trillo I."/>
            <person name="Lander E."/>
            <person name="Nusbaum C."/>
        </authorList>
    </citation>
    <scope>NUCLEOTIDE SEQUENCE [LARGE SCALE GENOMIC DNA]</scope>
    <source>
        <strain evidence="2">ATCC 38327</strain>
    </source>
</reference>
<evidence type="ECO:0000313" key="1">
    <source>
        <dbReference type="EMBL" id="KNE67788.1"/>
    </source>
</evidence>
<gene>
    <name evidence="1" type="ORF">AMAG_12509</name>
</gene>
<dbReference type="Proteomes" id="UP000054350">
    <property type="component" value="Unassembled WGS sequence"/>
</dbReference>
<dbReference type="OrthoDB" id="10300630at2759"/>
<keyword evidence="2" id="KW-1185">Reference proteome</keyword>
<dbReference type="EMBL" id="GG745354">
    <property type="protein sequence ID" value="KNE67788.1"/>
    <property type="molecule type" value="Genomic_DNA"/>
</dbReference>
<name>A0A0L0SZ00_ALLM3</name>
<evidence type="ECO:0000313" key="2">
    <source>
        <dbReference type="Proteomes" id="UP000054350"/>
    </source>
</evidence>
<dbReference type="VEuPathDB" id="FungiDB:AMAG_12509"/>
<proteinExistence type="predicted"/>
<protein>
    <submittedName>
        <fullName evidence="1">Uncharacterized protein</fullName>
    </submittedName>
</protein>
<organism evidence="1 2">
    <name type="scientific">Allomyces macrogynus (strain ATCC 38327)</name>
    <name type="common">Allomyces javanicus var. macrogynus</name>
    <dbReference type="NCBI Taxonomy" id="578462"/>
    <lineage>
        <taxon>Eukaryota</taxon>
        <taxon>Fungi</taxon>
        <taxon>Fungi incertae sedis</taxon>
        <taxon>Blastocladiomycota</taxon>
        <taxon>Blastocladiomycetes</taxon>
        <taxon>Blastocladiales</taxon>
        <taxon>Blastocladiaceae</taxon>
        <taxon>Allomyces</taxon>
    </lineage>
</organism>
<accession>A0A0L0SZ00</accession>
<sequence length="294" mass="32161">MPLPSTLSLLPRPIPTQCSSMTATDTLAQRVLAAAAAQGLQVAPIPTTDGAATHMVRVVNRSPNDLKMLVSRTQEDEAGRNTWQSLAHGESKTITSSTSAAWETIQLHDAQGRCAAVHVPTGFEITVTESLPAELYVPASFRVAAITDESKAKSAIVFENKATKPVAVFVTPFVNLGADEWYKVASNSQDTCQWHRTEPQVVVVQGQDGVRDAVFFKPGSTVTYVGIPAPAKSGPRRRMLVHRQDGKMTYTQEENEDVLWVGGHAHGETWRDKHYAAPNGNQFSNADRAMWWQR</sequence>